<sequence>MLLKTQAVGQTLAKPLFLSAPASSHWAVPQLRHRPDPQQPRAGERSPAATAAAPPGPRRRDLPGRPRRPRRRALPGPAGPFPGHRRALRGLGILQCQPQPGPRRRDPGAGAQAHPRGRAAAHLQRHPGHARRAQPGQPQLPLDGEQPALRQGQVHSGGGADALHGDTADRASLPEPDPAEAQEAADVLLPGPDLRAGEALPPAEVPGLGRARCPRQVPQDDGRPGEDLVPEPAHQVAVSPAPPGPPRPAAAATPGGAPAPAGTAPLAGCRWPNVPFVQTGA</sequence>
<protein>
    <submittedName>
        <fullName evidence="2">Uncharacterized protein</fullName>
    </submittedName>
</protein>
<organism evidence="2 3">
    <name type="scientific">Limosa lapponica baueri</name>
    <dbReference type="NCBI Taxonomy" id="1758121"/>
    <lineage>
        <taxon>Eukaryota</taxon>
        <taxon>Metazoa</taxon>
        <taxon>Chordata</taxon>
        <taxon>Craniata</taxon>
        <taxon>Vertebrata</taxon>
        <taxon>Euteleostomi</taxon>
        <taxon>Archelosauria</taxon>
        <taxon>Archosauria</taxon>
        <taxon>Dinosauria</taxon>
        <taxon>Saurischia</taxon>
        <taxon>Theropoda</taxon>
        <taxon>Coelurosauria</taxon>
        <taxon>Aves</taxon>
        <taxon>Neognathae</taxon>
        <taxon>Neoaves</taxon>
        <taxon>Charadriiformes</taxon>
        <taxon>Scolopacidae</taxon>
        <taxon>Limosa</taxon>
    </lineage>
</organism>
<gene>
    <name evidence="2" type="ORF">llap_21003</name>
</gene>
<name>A0A2I0T4H0_LIMLA</name>
<reference evidence="3" key="1">
    <citation type="submission" date="2017-11" db="EMBL/GenBank/DDBJ databases">
        <authorList>
            <person name="Lima N.C."/>
            <person name="Parody-Merino A.M."/>
            <person name="Battley P.F."/>
            <person name="Fidler A.E."/>
            <person name="Prosdocimi F."/>
        </authorList>
    </citation>
    <scope>NUCLEOTIDE SEQUENCE [LARGE SCALE GENOMIC DNA]</scope>
</reference>
<feature type="compositionally biased region" description="Low complexity" evidence="1">
    <location>
        <begin position="249"/>
        <end position="268"/>
    </location>
</feature>
<keyword evidence="3" id="KW-1185">Reference proteome</keyword>
<evidence type="ECO:0000313" key="3">
    <source>
        <dbReference type="Proteomes" id="UP000233556"/>
    </source>
</evidence>
<dbReference type="Proteomes" id="UP000233556">
    <property type="component" value="Unassembled WGS sequence"/>
</dbReference>
<evidence type="ECO:0000313" key="2">
    <source>
        <dbReference type="EMBL" id="PKU28693.1"/>
    </source>
</evidence>
<feature type="compositionally biased region" description="Basic residues" evidence="1">
    <location>
        <begin position="115"/>
        <end position="132"/>
    </location>
</feature>
<dbReference type="AlphaFoldDB" id="A0A2I0T4H0"/>
<proteinExistence type="predicted"/>
<accession>A0A2I0T4H0</accession>
<evidence type="ECO:0000256" key="1">
    <source>
        <dbReference type="SAM" id="MobiDB-lite"/>
    </source>
</evidence>
<reference evidence="3" key="2">
    <citation type="submission" date="2017-12" db="EMBL/GenBank/DDBJ databases">
        <title>Genome sequence of the Bar-tailed Godwit (Limosa lapponica baueri).</title>
        <authorList>
            <person name="Lima N.C.B."/>
            <person name="Parody-Merino A.M."/>
            <person name="Battley P.F."/>
            <person name="Fidler A.E."/>
            <person name="Prosdocimi F."/>
        </authorList>
    </citation>
    <scope>NUCLEOTIDE SEQUENCE [LARGE SCALE GENOMIC DNA]</scope>
</reference>
<dbReference type="EMBL" id="KZ519555">
    <property type="protein sequence ID" value="PKU28693.1"/>
    <property type="molecule type" value="Genomic_DNA"/>
</dbReference>
<dbReference type="OrthoDB" id="7452914at2759"/>
<feature type="region of interest" description="Disordered" evidence="1">
    <location>
        <begin position="24"/>
        <end position="281"/>
    </location>
</feature>